<dbReference type="Pfam" id="PF00004">
    <property type="entry name" value="AAA"/>
    <property type="match status" value="1"/>
</dbReference>
<dbReference type="GO" id="GO:0003677">
    <property type="term" value="F:DNA binding"/>
    <property type="evidence" value="ECO:0007669"/>
    <property type="project" value="UniProtKB-KW"/>
</dbReference>
<evidence type="ECO:0000313" key="11">
    <source>
        <dbReference type="Proteomes" id="UP001634394"/>
    </source>
</evidence>
<keyword evidence="4 7" id="KW-0235">DNA replication</keyword>
<comment type="similarity">
    <text evidence="2 7">Belongs to the ORC4 family.</text>
</comment>
<evidence type="ECO:0000256" key="3">
    <source>
        <dbReference type="ARBA" id="ARBA00019083"/>
    </source>
</evidence>
<dbReference type="EMBL" id="JBJQND010000018">
    <property type="protein sequence ID" value="KAL3836425.1"/>
    <property type="molecule type" value="Genomic_DNA"/>
</dbReference>
<comment type="caution">
    <text evidence="10">The sequence shown here is derived from an EMBL/GenBank/DDBJ whole genome shotgun (WGS) entry which is preliminary data.</text>
</comment>
<evidence type="ECO:0000256" key="6">
    <source>
        <dbReference type="ARBA" id="ARBA00023242"/>
    </source>
</evidence>
<reference evidence="10 11" key="1">
    <citation type="submission" date="2024-11" db="EMBL/GenBank/DDBJ databases">
        <title>Chromosome-level genome assembly of the freshwater bivalve Anodonta woodiana.</title>
        <authorList>
            <person name="Chen X."/>
        </authorList>
    </citation>
    <scope>NUCLEOTIDE SEQUENCE [LARGE SCALE GENOMIC DNA]</scope>
    <source>
        <strain evidence="10">MN2024</strain>
        <tissue evidence="10">Gills</tissue>
    </source>
</reference>
<feature type="domain" description="ATPase AAA-type core" evidence="8">
    <location>
        <begin position="57"/>
        <end position="200"/>
    </location>
</feature>
<dbReference type="Pfam" id="PF14629">
    <property type="entry name" value="ORC4_C"/>
    <property type="match status" value="1"/>
</dbReference>
<keyword evidence="11" id="KW-1185">Reference proteome</keyword>
<dbReference type="Proteomes" id="UP001634394">
    <property type="component" value="Unassembled WGS sequence"/>
</dbReference>
<sequence length="423" mass="49278">MENEDECINPVDKTQEILKLRLCRKHTPSEILGHEYEIKSLQYLLRRYFFFGEGRSLLIVGPRGNGKSALIEKALVEIGEEEELHTNLLQVHLNGLLQTDETIALKEIIRQLHLEDTVGDRVFGSFAEALKFLLEAIKSGNQSSEPILFILNEFEHFLRHRKQTLLYDLFATAQTSQTIFVLGIARSNVNMEVRLIARFSHLQINVLNNMTFEDYVMLFKQLLKLEEDFPDRKFQSDWNKSIEELSEAQSIVDMLKKKFSFSQDICALKQLLFLPVCLLNEKDTQRLTPEMFVESLKISNTDSVLAMLCGISFLELCLIIAMKHCQDTSEGFPFTFEMILYKYRKFAQRHSSMQVFDKAVVLKAFEHLVALEFLKPVEDECARVQKEYRLWSLWIESTQIMDALQKYPQCPNDVRNWASFYIS</sequence>
<evidence type="ECO:0000256" key="1">
    <source>
        <dbReference type="ARBA" id="ARBA00004123"/>
    </source>
</evidence>
<dbReference type="InterPro" id="IPR027417">
    <property type="entry name" value="P-loop_NTPase"/>
</dbReference>
<feature type="domain" description="Origin recognition complex subunit 4 C-terminal" evidence="9">
    <location>
        <begin position="218"/>
        <end position="404"/>
    </location>
</feature>
<dbReference type="InterPro" id="IPR003959">
    <property type="entry name" value="ATPase_AAA_core"/>
</dbReference>
<evidence type="ECO:0000259" key="9">
    <source>
        <dbReference type="Pfam" id="PF14629"/>
    </source>
</evidence>
<evidence type="ECO:0000259" key="8">
    <source>
        <dbReference type="Pfam" id="PF00004"/>
    </source>
</evidence>
<dbReference type="SUPFAM" id="SSF52540">
    <property type="entry name" value="P-loop containing nucleoside triphosphate hydrolases"/>
    <property type="match status" value="1"/>
</dbReference>
<protein>
    <recommendedName>
        <fullName evidence="3 7">Origin recognition complex subunit 4</fullName>
    </recommendedName>
</protein>
<organism evidence="10 11">
    <name type="scientific">Sinanodonta woodiana</name>
    <name type="common">Chinese pond mussel</name>
    <name type="synonym">Anodonta woodiana</name>
    <dbReference type="NCBI Taxonomy" id="1069815"/>
    <lineage>
        <taxon>Eukaryota</taxon>
        <taxon>Metazoa</taxon>
        <taxon>Spiralia</taxon>
        <taxon>Lophotrochozoa</taxon>
        <taxon>Mollusca</taxon>
        <taxon>Bivalvia</taxon>
        <taxon>Autobranchia</taxon>
        <taxon>Heteroconchia</taxon>
        <taxon>Palaeoheterodonta</taxon>
        <taxon>Unionida</taxon>
        <taxon>Unionoidea</taxon>
        <taxon>Unionidae</taxon>
        <taxon>Unioninae</taxon>
        <taxon>Sinanodonta</taxon>
    </lineage>
</organism>
<proteinExistence type="inferred from homology"/>
<dbReference type="GO" id="GO:0005634">
    <property type="term" value="C:nucleus"/>
    <property type="evidence" value="ECO:0007669"/>
    <property type="project" value="UniProtKB-SubCell"/>
</dbReference>
<keyword evidence="6 7" id="KW-0539">Nucleus</keyword>
<keyword evidence="5 7" id="KW-0238">DNA-binding</keyword>
<evidence type="ECO:0000313" key="10">
    <source>
        <dbReference type="EMBL" id="KAL3836425.1"/>
    </source>
</evidence>
<gene>
    <name evidence="10" type="ORF">ACJMK2_021858</name>
</gene>
<evidence type="ECO:0000256" key="5">
    <source>
        <dbReference type="ARBA" id="ARBA00023125"/>
    </source>
</evidence>
<dbReference type="GO" id="GO:0006260">
    <property type="term" value="P:DNA replication"/>
    <property type="evidence" value="ECO:0007669"/>
    <property type="project" value="UniProtKB-KW"/>
</dbReference>
<accession>A0ABD3TJ50</accession>
<dbReference type="AlphaFoldDB" id="A0ABD3TJ50"/>
<dbReference type="PANTHER" id="PTHR12087:SF0">
    <property type="entry name" value="ORIGIN RECOGNITION COMPLEX SUBUNIT 4"/>
    <property type="match status" value="1"/>
</dbReference>
<comment type="subcellular location">
    <subcellularLocation>
        <location evidence="1 7">Nucleus</location>
    </subcellularLocation>
</comment>
<evidence type="ECO:0000256" key="2">
    <source>
        <dbReference type="ARBA" id="ARBA00005334"/>
    </source>
</evidence>
<dbReference type="PANTHER" id="PTHR12087">
    <property type="entry name" value="ORIGIN RECOGNITION COMPLEX SUBUNIT 4"/>
    <property type="match status" value="1"/>
</dbReference>
<evidence type="ECO:0000256" key="7">
    <source>
        <dbReference type="PIRNR" id="PIRNR007858"/>
    </source>
</evidence>
<dbReference type="InterPro" id="IPR016527">
    <property type="entry name" value="ORC4"/>
</dbReference>
<evidence type="ECO:0000256" key="4">
    <source>
        <dbReference type="ARBA" id="ARBA00022705"/>
    </source>
</evidence>
<dbReference type="InterPro" id="IPR032705">
    <property type="entry name" value="ORC4_C"/>
</dbReference>
<comment type="function">
    <text evidence="7">Component of the origin recognition complex (ORC) that binds origins of replication.</text>
</comment>
<dbReference type="PIRSF" id="PIRSF007858">
    <property type="entry name" value="ORC4"/>
    <property type="match status" value="1"/>
</dbReference>
<dbReference type="Gene3D" id="3.40.50.300">
    <property type="entry name" value="P-loop containing nucleotide triphosphate hydrolases"/>
    <property type="match status" value="1"/>
</dbReference>
<name>A0ABD3TJ50_SINWO</name>